<reference evidence="4 5" key="2">
    <citation type="submission" date="2020-08" db="EMBL/GenBank/DDBJ databases">
        <title>Sequencing the genomes of 1000 actinobacteria strains.</title>
        <authorList>
            <person name="Klenk H.-P."/>
        </authorList>
    </citation>
    <scope>NUCLEOTIDE SEQUENCE [LARGE SCALE GENOMIC DNA]</scope>
    <source>
        <strain evidence="4 5">DSM 44772</strain>
    </source>
</reference>
<evidence type="ECO:0000313" key="6">
    <source>
        <dbReference type="Proteomes" id="UP001501427"/>
    </source>
</evidence>
<feature type="region of interest" description="Disordered" evidence="1">
    <location>
        <begin position="1"/>
        <end position="23"/>
    </location>
</feature>
<evidence type="ECO:0000313" key="4">
    <source>
        <dbReference type="EMBL" id="MBB4772142.1"/>
    </source>
</evidence>
<keyword evidence="2" id="KW-1133">Transmembrane helix</keyword>
<evidence type="ECO:0000313" key="5">
    <source>
        <dbReference type="Proteomes" id="UP000549343"/>
    </source>
</evidence>
<dbReference type="RefSeq" id="WP_184879302.1">
    <property type="nucleotide sequence ID" value="NZ_BAAAHD010000056.1"/>
</dbReference>
<dbReference type="EMBL" id="BAAAHD010000056">
    <property type="protein sequence ID" value="GAA0583130.1"/>
    <property type="molecule type" value="Genomic_DNA"/>
</dbReference>
<gene>
    <name evidence="4" type="ORF">F4557_000560</name>
    <name evidence="3" type="ORF">GCM10009546_51910</name>
</gene>
<accession>A0A7W7I7W0</accession>
<keyword evidence="2" id="KW-0812">Transmembrane</keyword>
<organism evidence="4 5">
    <name type="scientific">Actinomadura livida</name>
    <dbReference type="NCBI Taxonomy" id="79909"/>
    <lineage>
        <taxon>Bacteria</taxon>
        <taxon>Bacillati</taxon>
        <taxon>Actinomycetota</taxon>
        <taxon>Actinomycetes</taxon>
        <taxon>Streptosporangiales</taxon>
        <taxon>Thermomonosporaceae</taxon>
        <taxon>Actinomadura</taxon>
    </lineage>
</organism>
<evidence type="ECO:0000313" key="3">
    <source>
        <dbReference type="EMBL" id="GAA0583130.1"/>
    </source>
</evidence>
<comment type="caution">
    <text evidence="4">The sequence shown here is derived from an EMBL/GenBank/DDBJ whole genome shotgun (WGS) entry which is preliminary data.</text>
</comment>
<reference evidence="3 6" key="1">
    <citation type="journal article" date="2019" name="Int. J. Syst. Evol. Microbiol.">
        <title>The Global Catalogue of Microorganisms (GCM) 10K type strain sequencing project: providing services to taxonomists for standard genome sequencing and annotation.</title>
        <authorList>
            <consortium name="The Broad Institute Genomics Platform"/>
            <consortium name="The Broad Institute Genome Sequencing Center for Infectious Disease"/>
            <person name="Wu L."/>
            <person name="Ma J."/>
        </authorList>
    </citation>
    <scope>NUCLEOTIDE SEQUENCE [LARGE SCALE GENOMIC DNA]</scope>
    <source>
        <strain evidence="3 6">JCM 10667</strain>
    </source>
</reference>
<proteinExistence type="predicted"/>
<dbReference type="AlphaFoldDB" id="A0A7W7I7W0"/>
<dbReference type="InterPro" id="IPR047789">
    <property type="entry name" value="CU044_5270-like"/>
</dbReference>
<dbReference type="NCBIfam" id="NF038083">
    <property type="entry name" value="CU044_5270_fam"/>
    <property type="match status" value="1"/>
</dbReference>
<evidence type="ECO:0000256" key="2">
    <source>
        <dbReference type="SAM" id="Phobius"/>
    </source>
</evidence>
<dbReference type="Proteomes" id="UP000549343">
    <property type="component" value="Unassembled WGS sequence"/>
</dbReference>
<evidence type="ECO:0000256" key="1">
    <source>
        <dbReference type="SAM" id="MobiDB-lite"/>
    </source>
</evidence>
<name>A0A7W7I7W0_9ACTN</name>
<keyword evidence="6" id="KW-1185">Reference proteome</keyword>
<protein>
    <submittedName>
        <fullName evidence="3">CU044_5270 family protein</fullName>
    </submittedName>
</protein>
<dbReference type="Proteomes" id="UP001501427">
    <property type="component" value="Unassembled WGS sequence"/>
</dbReference>
<dbReference type="EMBL" id="JACHMV010000001">
    <property type="protein sequence ID" value="MBB4772142.1"/>
    <property type="molecule type" value="Genomic_DNA"/>
</dbReference>
<sequence>MNDVLRTLSEARPDELNPDAPVGHDVRRMELARAMTAGDDTAARGKRRRVRPVWALGLAGAVAAGALVAVTVIPAGTGPAGDPGGGQAVDAKTVLLAAAERADGQPDTVRAYWYRVLVASHTHTVGSAGARYTIVTREREESWMPSEPGVKAWSRHRYLGAKPATEADAEAWRRAGSPRRFEVALPIAPGSKIAKPRTVFEAGAGPVRSVRGTPMVDGNKIYWIGHNVTMREVQSLPADPERLKAELMRWYDGRGTEGGGPARAEMWLYNVAQGLVMELPVRPRVRAAAFRMLAGLPSVKSLGRVRDPRGRAGDAVAVDRKTPGGVVRHRMIIDSSTGTALATENIMLNPKDGKGGPAGRAMSSVVTLTAEWTDSGPR</sequence>
<keyword evidence="2" id="KW-0472">Membrane</keyword>
<reference evidence="3" key="3">
    <citation type="submission" date="2023-12" db="EMBL/GenBank/DDBJ databases">
        <authorList>
            <person name="Sun Q."/>
            <person name="Inoue M."/>
        </authorList>
    </citation>
    <scope>NUCLEOTIDE SEQUENCE</scope>
    <source>
        <strain evidence="3">JCM 10667</strain>
    </source>
</reference>
<feature type="transmembrane region" description="Helical" evidence="2">
    <location>
        <begin position="53"/>
        <end position="73"/>
    </location>
</feature>